<gene>
    <name evidence="1" type="ORF">SAMN05660462_03063</name>
</gene>
<proteinExistence type="predicted"/>
<sequence length="469" mass="49571">TVGQTLADSTLSGTFKNASNEAVAGTLAWTDDTTVVNATGDFGWTFTPDDQVAYNVITGNVEVTVNPPTIIYTDDKGAELDGLVVTVTHDKSTPGNVVTLTVDVKDLSTNQLLGIVVKDGSDNDISDTVDLAETPDKIGQEFTFTMPANDVTVAVTVGAPNKKLLINSDNNSNVVTLRNGIIESDGYGENLNDTLRWSYFNNTLTMNGFTGSYLANLQSETFIFDIQVKGENKITRNWNGGTLTLDGNTIIKGDGILEIINTGHPNTGQGGSGISLTGYCSLTLQDSVQVSVTSQKGGPNAVVHSPAGVIIKDSAKLIVKGAQDNSDYTITGVNGKITIEDSGSIDVLVENPGGKTVAINNFMPTVYPNVSDNVAAYKGEATLGIGEGTIDKPIVLTYYVKEDTTLVGNNIRVGSNSPNEGIWLNGFDEGDNIKGTNTSIGFSNGEATVYVKHDNKYFILTIKEGPSTP</sequence>
<organism evidence="1 2">
    <name type="scientific">Proteiniborus ethanoligenes</name>
    <dbReference type="NCBI Taxonomy" id="415015"/>
    <lineage>
        <taxon>Bacteria</taxon>
        <taxon>Bacillati</taxon>
        <taxon>Bacillota</taxon>
        <taxon>Clostridia</taxon>
        <taxon>Eubacteriales</taxon>
        <taxon>Proteiniborus</taxon>
    </lineage>
</organism>
<dbReference type="EMBL" id="FNQE01000067">
    <property type="protein sequence ID" value="SDZ40826.1"/>
    <property type="molecule type" value="Genomic_DNA"/>
</dbReference>
<feature type="non-terminal residue" evidence="1">
    <location>
        <position position="1"/>
    </location>
</feature>
<evidence type="ECO:0000313" key="1">
    <source>
        <dbReference type="EMBL" id="SDZ40826.1"/>
    </source>
</evidence>
<evidence type="ECO:0000313" key="2">
    <source>
        <dbReference type="Proteomes" id="UP000198625"/>
    </source>
</evidence>
<dbReference type="Proteomes" id="UP000198625">
    <property type="component" value="Unassembled WGS sequence"/>
</dbReference>
<reference evidence="1 2" key="1">
    <citation type="submission" date="2016-10" db="EMBL/GenBank/DDBJ databases">
        <authorList>
            <person name="de Groot N.N."/>
        </authorList>
    </citation>
    <scope>NUCLEOTIDE SEQUENCE [LARGE SCALE GENOMIC DNA]</scope>
    <source>
        <strain evidence="1 2">DSM 21650</strain>
    </source>
</reference>
<keyword evidence="2" id="KW-1185">Reference proteome</keyword>
<accession>A0A1H3SS32</accession>
<protein>
    <submittedName>
        <fullName evidence="1">Uncharacterized protein</fullName>
    </submittedName>
</protein>
<dbReference type="RefSeq" id="WP_176968005.1">
    <property type="nucleotide sequence ID" value="NZ_FNQE01000067.1"/>
</dbReference>
<dbReference type="AlphaFoldDB" id="A0A1H3SS32"/>
<name>A0A1H3SS32_9FIRM</name>